<name>A0A645CXA5_9ZZZZ</name>
<dbReference type="EMBL" id="VSSQ01031017">
    <property type="protein sequence ID" value="MPM81756.1"/>
    <property type="molecule type" value="Genomic_DNA"/>
</dbReference>
<gene>
    <name evidence="1" type="ORF">SDC9_128813</name>
</gene>
<accession>A0A645CXA5</accession>
<comment type="caution">
    <text evidence="1">The sequence shown here is derived from an EMBL/GenBank/DDBJ whole genome shotgun (WGS) entry which is preliminary data.</text>
</comment>
<organism evidence="1">
    <name type="scientific">bioreactor metagenome</name>
    <dbReference type="NCBI Taxonomy" id="1076179"/>
    <lineage>
        <taxon>unclassified sequences</taxon>
        <taxon>metagenomes</taxon>
        <taxon>ecological metagenomes</taxon>
    </lineage>
</organism>
<reference evidence="1" key="1">
    <citation type="submission" date="2019-08" db="EMBL/GenBank/DDBJ databases">
        <authorList>
            <person name="Kucharzyk K."/>
            <person name="Murdoch R.W."/>
            <person name="Higgins S."/>
            <person name="Loffler F."/>
        </authorList>
    </citation>
    <scope>NUCLEOTIDE SEQUENCE</scope>
</reference>
<dbReference type="AlphaFoldDB" id="A0A645CXA5"/>
<evidence type="ECO:0000313" key="1">
    <source>
        <dbReference type="EMBL" id="MPM81756.1"/>
    </source>
</evidence>
<protein>
    <submittedName>
        <fullName evidence="1">Uncharacterized protein</fullName>
    </submittedName>
</protein>
<proteinExistence type="predicted"/>
<sequence length="54" mass="6130">MGKKAIWTFLTVCLILSASLLTWCYFQVDVPRKTPVRAKQVLNIDIGNTAMARF</sequence>